<comment type="caution">
    <text evidence="1">The sequence shown here is derived from an EMBL/GenBank/DDBJ whole genome shotgun (WGS) entry which is preliminary data.</text>
</comment>
<organism evidence="1 2">
    <name type="scientific">Rhodopirellula maiorica SM1</name>
    <dbReference type="NCBI Taxonomy" id="1265738"/>
    <lineage>
        <taxon>Bacteria</taxon>
        <taxon>Pseudomonadati</taxon>
        <taxon>Planctomycetota</taxon>
        <taxon>Planctomycetia</taxon>
        <taxon>Pirellulales</taxon>
        <taxon>Pirellulaceae</taxon>
        <taxon>Novipirellula</taxon>
    </lineage>
</organism>
<protein>
    <submittedName>
        <fullName evidence="1">Uncharacterized protein</fullName>
    </submittedName>
</protein>
<sequence length="158" mass="18470">MSKRSRKWMAQRLPIKADFVTHSEDLDQNCAWEHFGGLALDEAKTRFAENALFYQEDFMFMGTNAFLFYFPVLDDYLRSVPDEENDDDWESWIIAQCIRAQFDSDTVNRLKPIATPIVELAEFVRDNIRRFGSDDAERQRVADAWTDLVHHIETLGNA</sequence>
<dbReference type="EMBL" id="ANOG01000039">
    <property type="protein sequence ID" value="EMI22779.1"/>
    <property type="molecule type" value="Genomic_DNA"/>
</dbReference>
<dbReference type="Proteomes" id="UP000011991">
    <property type="component" value="Unassembled WGS sequence"/>
</dbReference>
<gene>
    <name evidence="1" type="ORF">RMSM_00293</name>
</gene>
<name>M5S9E6_9BACT</name>
<evidence type="ECO:0000313" key="2">
    <source>
        <dbReference type="Proteomes" id="UP000011991"/>
    </source>
</evidence>
<keyword evidence="2" id="KW-1185">Reference proteome</keyword>
<reference evidence="1 2" key="1">
    <citation type="journal article" date="2013" name="Mar. Genomics">
        <title>Expression of sulfatases in Rhodopirellula baltica and the diversity of sulfatases in the genus Rhodopirellula.</title>
        <authorList>
            <person name="Wegner C.E."/>
            <person name="Richter-Heitmann T."/>
            <person name="Klindworth A."/>
            <person name="Klockow C."/>
            <person name="Richter M."/>
            <person name="Achstetter T."/>
            <person name="Glockner F.O."/>
            <person name="Harder J."/>
        </authorList>
    </citation>
    <scope>NUCLEOTIDE SEQUENCE [LARGE SCALE GENOMIC DNA]</scope>
    <source>
        <strain evidence="1 2">SM1</strain>
    </source>
</reference>
<dbReference type="AlphaFoldDB" id="M5S9E6"/>
<proteinExistence type="predicted"/>
<dbReference type="OrthoDB" id="278711at2"/>
<dbReference type="RefSeq" id="WP_008690386.1">
    <property type="nucleotide sequence ID" value="NZ_ANOG01000039.1"/>
</dbReference>
<dbReference type="PATRIC" id="fig|1265738.3.peg.301"/>
<evidence type="ECO:0000313" key="1">
    <source>
        <dbReference type="EMBL" id="EMI22779.1"/>
    </source>
</evidence>
<accession>M5S9E6</accession>